<dbReference type="OrthoDB" id="122965at2"/>
<dbReference type="Pfam" id="PF13676">
    <property type="entry name" value="TIR_2"/>
    <property type="match status" value="1"/>
</dbReference>
<dbReference type="InterPro" id="IPR035897">
    <property type="entry name" value="Toll_tir_struct_dom_sf"/>
</dbReference>
<evidence type="ECO:0000259" key="2">
    <source>
        <dbReference type="Pfam" id="PF13676"/>
    </source>
</evidence>
<protein>
    <submittedName>
        <fullName evidence="3">Tetratricopeptide repeat-containing protein</fullName>
    </submittedName>
</protein>
<dbReference type="PROSITE" id="PS50005">
    <property type="entry name" value="TPR"/>
    <property type="match status" value="1"/>
</dbReference>
<dbReference type="GO" id="GO:0007165">
    <property type="term" value="P:signal transduction"/>
    <property type="evidence" value="ECO:0007669"/>
    <property type="project" value="InterPro"/>
</dbReference>
<dbReference type="AlphaFoldDB" id="A0A1H3R1H2"/>
<gene>
    <name evidence="3" type="ORF">SAMN05660209_04990</name>
</gene>
<sequence length="449" mass="49079">MIRIFVSHAHADAPLARALDALITTVFDEVEVDYSSDVSAGGGIEAGTDWQRWILDKLRSCDMAVVVLTPESLSRPWLMWESGAVNGIALALEQQPQIVPLLFRVNREDVAGPLSHLQAELGESEDGVRRVAQAVWRRRGQKPAADKLEVRLTLALKTYLDGVREALADRPQSLDEGGVQEWCDRLDALRRAGRHAEVVHVHRALLLALGRETGDAERVPLDVRLHRRLGELYLDAKRGRNAAAQFELALRLFPRDIFLLHKLALAQLQDGDRGRSLATLNSIEAIDPTAPRENPEIAGLKGRLYRERWRATSDEGDLRTARDAYQAALEHSTDSYYMAGNVGELSLALGDREAAEAAYETAVAAIRRSGERTWWSLASLASAAIVRGDEAEALSLLGEAGALGPSPRDVESIRLGLQRLQTYLGLPTDVAAGWLGALAGGRPASIDAD</sequence>
<dbReference type="Gene3D" id="3.40.50.10140">
    <property type="entry name" value="Toll/interleukin-1 receptor homology (TIR) domain"/>
    <property type="match status" value="1"/>
</dbReference>
<dbReference type="EMBL" id="FNOT01000028">
    <property type="protein sequence ID" value="SDZ19460.1"/>
    <property type="molecule type" value="Genomic_DNA"/>
</dbReference>
<dbReference type="RefSeq" id="WP_091162163.1">
    <property type="nucleotide sequence ID" value="NZ_FNOT01000028.1"/>
</dbReference>
<feature type="repeat" description="TPR" evidence="1">
    <location>
        <begin position="223"/>
        <end position="256"/>
    </location>
</feature>
<dbReference type="SUPFAM" id="SSF48452">
    <property type="entry name" value="TPR-like"/>
    <property type="match status" value="2"/>
</dbReference>
<dbReference type="STRING" id="1137993.SAMN05660209_04990"/>
<accession>A0A1H3R1H2</accession>
<keyword evidence="1" id="KW-0802">TPR repeat</keyword>
<dbReference type="InterPro" id="IPR000157">
    <property type="entry name" value="TIR_dom"/>
</dbReference>
<evidence type="ECO:0000313" key="4">
    <source>
        <dbReference type="Proteomes" id="UP000198921"/>
    </source>
</evidence>
<name>A0A1H3R1H2_9ACTN</name>
<keyword evidence="4" id="KW-1185">Reference proteome</keyword>
<evidence type="ECO:0000313" key="3">
    <source>
        <dbReference type="EMBL" id="SDZ19460.1"/>
    </source>
</evidence>
<reference evidence="4" key="1">
    <citation type="submission" date="2016-10" db="EMBL/GenBank/DDBJ databases">
        <authorList>
            <person name="Varghese N."/>
            <person name="Submissions S."/>
        </authorList>
    </citation>
    <scope>NUCLEOTIDE SEQUENCE [LARGE SCALE GENOMIC DNA]</scope>
    <source>
        <strain evidence="4">DSM 45422</strain>
    </source>
</reference>
<dbReference type="Pfam" id="PF20308">
    <property type="entry name" value="TPR-S"/>
    <property type="match status" value="1"/>
</dbReference>
<feature type="domain" description="TIR" evidence="2">
    <location>
        <begin position="4"/>
        <end position="118"/>
    </location>
</feature>
<organism evidence="3 4">
    <name type="scientific">Geodermatophilus africanus</name>
    <dbReference type="NCBI Taxonomy" id="1137993"/>
    <lineage>
        <taxon>Bacteria</taxon>
        <taxon>Bacillati</taxon>
        <taxon>Actinomycetota</taxon>
        <taxon>Actinomycetes</taxon>
        <taxon>Geodermatophilales</taxon>
        <taxon>Geodermatophilaceae</taxon>
        <taxon>Geodermatophilus</taxon>
    </lineage>
</organism>
<dbReference type="SUPFAM" id="SSF52200">
    <property type="entry name" value="Toll/Interleukin receptor TIR domain"/>
    <property type="match status" value="1"/>
</dbReference>
<dbReference type="Gene3D" id="1.25.40.10">
    <property type="entry name" value="Tetratricopeptide repeat domain"/>
    <property type="match status" value="2"/>
</dbReference>
<dbReference type="InterPro" id="IPR019734">
    <property type="entry name" value="TPR_rpt"/>
</dbReference>
<evidence type="ECO:0000256" key="1">
    <source>
        <dbReference type="PROSITE-ProRule" id="PRU00339"/>
    </source>
</evidence>
<dbReference type="InterPro" id="IPR011990">
    <property type="entry name" value="TPR-like_helical_dom_sf"/>
</dbReference>
<dbReference type="Proteomes" id="UP000198921">
    <property type="component" value="Unassembled WGS sequence"/>
</dbReference>
<dbReference type="SMART" id="SM00028">
    <property type="entry name" value="TPR"/>
    <property type="match status" value="4"/>
</dbReference>
<dbReference type="InterPro" id="IPR046880">
    <property type="entry name" value="TPR-S"/>
</dbReference>
<proteinExistence type="predicted"/>